<dbReference type="Proteomes" id="UP000321367">
    <property type="component" value="Unassembled WGS sequence"/>
</dbReference>
<proteinExistence type="predicted"/>
<keyword evidence="1" id="KW-1133">Transmembrane helix</keyword>
<evidence type="ECO:0000313" key="3">
    <source>
        <dbReference type="EMBL" id="TXD93522.1"/>
    </source>
</evidence>
<keyword evidence="1" id="KW-0472">Membrane</keyword>
<evidence type="ECO:0000256" key="1">
    <source>
        <dbReference type="SAM" id="Phobius"/>
    </source>
</evidence>
<sequence length="387" mass="44430">MRLFLKIIGAFLATILLVVILLYLFNYDYILKGIQVIYLQGHNTAYIDDYPEFENRVIEADSSLTSSWPTHKNYNETKPTDKLTDLNNELGTVAFLIIKNDSIWYEDYAEDYELLSKTNSFSMAKSITVALLGKAIKDGYIKNLNQPVGDFFPEFNKGLQAKLTVGDLASMSSGLDWDEDYFNPFSQTARAYFGDDIRKEALNLKVVEEPGISFEYLSGNTILLGIVIEKATGKNLSNYLSESFWKPMGMEYDALWQLDSEENGMEKAYCCIASNARDFAHFGKLFKDNGKWNGQQLLDPDFVKKATNARFKDSQQYGYGFWLNDYKGKDIFYMRGILGQYVIVIPEDDLIIVRLGHDLIRREEGENHSKDFFIYIDETYKMLKNAS</sequence>
<dbReference type="Gene3D" id="3.40.710.10">
    <property type="entry name" value="DD-peptidase/beta-lactamase superfamily"/>
    <property type="match status" value="1"/>
</dbReference>
<dbReference type="PANTHER" id="PTHR43283">
    <property type="entry name" value="BETA-LACTAMASE-RELATED"/>
    <property type="match status" value="1"/>
</dbReference>
<dbReference type="InterPro" id="IPR001466">
    <property type="entry name" value="Beta-lactam-related"/>
</dbReference>
<protein>
    <submittedName>
        <fullName evidence="3">Serine hydrolase</fullName>
    </submittedName>
</protein>
<dbReference type="InterPro" id="IPR050789">
    <property type="entry name" value="Diverse_Enzym_Activities"/>
</dbReference>
<keyword evidence="4" id="KW-1185">Reference proteome</keyword>
<dbReference type="InterPro" id="IPR012338">
    <property type="entry name" value="Beta-lactam/transpept-like"/>
</dbReference>
<feature type="transmembrane region" description="Helical" evidence="1">
    <location>
        <begin position="7"/>
        <end position="25"/>
    </location>
</feature>
<name>A0A5C6ZU55_9FLAO</name>
<dbReference type="SUPFAM" id="SSF56601">
    <property type="entry name" value="beta-lactamase/transpeptidase-like"/>
    <property type="match status" value="1"/>
</dbReference>
<dbReference type="PANTHER" id="PTHR43283:SF7">
    <property type="entry name" value="BETA-LACTAMASE-RELATED DOMAIN-CONTAINING PROTEIN"/>
    <property type="match status" value="1"/>
</dbReference>
<dbReference type="AlphaFoldDB" id="A0A5C6ZU55"/>
<reference evidence="3 4" key="1">
    <citation type="submission" date="2019-08" db="EMBL/GenBank/DDBJ databases">
        <title>Genome sequence of Gillisia hiemivivida IC154 (type strain).</title>
        <authorList>
            <person name="Bowman J.P."/>
        </authorList>
    </citation>
    <scope>NUCLEOTIDE SEQUENCE [LARGE SCALE GENOMIC DNA]</scope>
    <source>
        <strain evidence="3 4">IC154</strain>
    </source>
</reference>
<comment type="caution">
    <text evidence="3">The sequence shown here is derived from an EMBL/GenBank/DDBJ whole genome shotgun (WGS) entry which is preliminary data.</text>
</comment>
<keyword evidence="3" id="KW-0378">Hydrolase</keyword>
<keyword evidence="1" id="KW-0812">Transmembrane</keyword>
<dbReference type="Pfam" id="PF00144">
    <property type="entry name" value="Beta-lactamase"/>
    <property type="match status" value="1"/>
</dbReference>
<evidence type="ECO:0000259" key="2">
    <source>
        <dbReference type="Pfam" id="PF00144"/>
    </source>
</evidence>
<gene>
    <name evidence="3" type="ORF">ES724_09900</name>
</gene>
<organism evidence="3 4">
    <name type="scientific">Gillisia hiemivivida</name>
    <dbReference type="NCBI Taxonomy" id="291190"/>
    <lineage>
        <taxon>Bacteria</taxon>
        <taxon>Pseudomonadati</taxon>
        <taxon>Bacteroidota</taxon>
        <taxon>Flavobacteriia</taxon>
        <taxon>Flavobacteriales</taxon>
        <taxon>Flavobacteriaceae</taxon>
        <taxon>Gillisia</taxon>
    </lineage>
</organism>
<dbReference type="GO" id="GO:0016787">
    <property type="term" value="F:hydrolase activity"/>
    <property type="evidence" value="ECO:0007669"/>
    <property type="project" value="UniProtKB-KW"/>
</dbReference>
<accession>A0A5C6ZU55</accession>
<dbReference type="RefSeq" id="WP_146932567.1">
    <property type="nucleotide sequence ID" value="NZ_CBCSHZ010000013.1"/>
</dbReference>
<dbReference type="OrthoDB" id="9773047at2"/>
<dbReference type="EMBL" id="VORY01000010">
    <property type="protein sequence ID" value="TXD93522.1"/>
    <property type="molecule type" value="Genomic_DNA"/>
</dbReference>
<evidence type="ECO:0000313" key="4">
    <source>
        <dbReference type="Proteomes" id="UP000321367"/>
    </source>
</evidence>
<feature type="domain" description="Beta-lactamase-related" evidence="2">
    <location>
        <begin position="90"/>
        <end position="356"/>
    </location>
</feature>